<dbReference type="Gene3D" id="3.40.1380.10">
    <property type="match status" value="1"/>
</dbReference>
<dbReference type="EMBL" id="CYYM01000004">
    <property type="protein sequence ID" value="CUN87091.1"/>
    <property type="molecule type" value="Genomic_DNA"/>
</dbReference>
<dbReference type="GO" id="GO:0005524">
    <property type="term" value="F:ATP binding"/>
    <property type="evidence" value="ECO:0007669"/>
    <property type="project" value="UniProtKB-UniRule"/>
</dbReference>
<reference evidence="20 21" key="2">
    <citation type="submission" date="2018-08" db="EMBL/GenBank/DDBJ databases">
        <title>A genome reference for cultivated species of the human gut microbiota.</title>
        <authorList>
            <person name="Zou Y."/>
            <person name="Xue W."/>
            <person name="Luo G."/>
        </authorList>
    </citation>
    <scope>NUCLEOTIDE SEQUENCE [LARGE SCALE GENOMIC DNA]</scope>
    <source>
        <strain evidence="16 21">AM23-13</strain>
        <strain evidence="15 20">OM02-16</strain>
    </source>
</reference>
<reference evidence="14" key="4">
    <citation type="submission" date="2020-02" db="EMBL/GenBank/DDBJ databases">
        <authorList>
            <person name="Littmann E."/>
            <person name="Sorbara M."/>
        </authorList>
    </citation>
    <scope>NUCLEOTIDE SEQUENCE</scope>
    <source>
        <strain evidence="14">MSK.10.16</strain>
    </source>
</reference>
<dbReference type="PROSITE" id="PS00153">
    <property type="entry name" value="ATPASE_GAMMA"/>
    <property type="match status" value="1"/>
</dbReference>
<evidence type="ECO:0000313" key="11">
    <source>
        <dbReference type="EMBL" id="CUM92903.1"/>
    </source>
</evidence>
<comment type="subunit">
    <text evidence="10">F-type ATPases have 2 components, CF(1) - the catalytic core - and CF(0) - the membrane proton channel. CF(1) has five subunits: alpha(3), beta(3), gamma(1), delta(1), epsilon(1). CF(0) has three main subunits: a, b and c.</text>
</comment>
<dbReference type="EMBL" id="QRHW01000002">
    <property type="protein sequence ID" value="RHG11044.1"/>
    <property type="molecule type" value="Genomic_DNA"/>
</dbReference>
<evidence type="ECO:0000256" key="4">
    <source>
        <dbReference type="ARBA" id="ARBA00022448"/>
    </source>
</evidence>
<dbReference type="Proteomes" id="UP000284112">
    <property type="component" value="Unassembled WGS sequence"/>
</dbReference>
<evidence type="ECO:0000313" key="12">
    <source>
        <dbReference type="EMBL" id="CUN87091.1"/>
    </source>
</evidence>
<comment type="similarity">
    <text evidence="3 10">Belongs to the ATPase gamma chain family.</text>
</comment>
<evidence type="ECO:0000313" key="17">
    <source>
        <dbReference type="Proteomes" id="UP000095380"/>
    </source>
</evidence>
<comment type="subcellular location">
    <subcellularLocation>
        <location evidence="10">Cell membrane</location>
        <topology evidence="10">Peripheral membrane protein</topology>
    </subcellularLocation>
    <subcellularLocation>
        <location evidence="2">Membrane</location>
        <topology evidence="2">Peripheral membrane protein</topology>
    </subcellularLocation>
</comment>
<dbReference type="Proteomes" id="UP000724058">
    <property type="component" value="Unassembled WGS sequence"/>
</dbReference>
<accession>A0A173SRA1</accession>
<evidence type="ECO:0000313" key="16">
    <source>
        <dbReference type="EMBL" id="RHG11044.1"/>
    </source>
</evidence>
<protein>
    <recommendedName>
        <fullName evidence="10">ATP synthase gamma chain</fullName>
    </recommendedName>
    <alternativeName>
        <fullName evidence="10">ATP synthase F1 sector gamma subunit</fullName>
    </alternativeName>
    <alternativeName>
        <fullName evidence="10">F-ATPase gamma subunit</fullName>
    </alternativeName>
</protein>
<dbReference type="EMBL" id="JAAIOD010000004">
    <property type="protein sequence ID" value="NSE57473.1"/>
    <property type="molecule type" value="Genomic_DNA"/>
</dbReference>
<keyword evidence="7 10" id="KW-0472">Membrane</keyword>
<evidence type="ECO:0000313" key="14">
    <source>
        <dbReference type="EMBL" id="NSE57473.1"/>
    </source>
</evidence>
<keyword evidence="4 10" id="KW-0813">Transport</keyword>
<dbReference type="NCBIfam" id="TIGR01146">
    <property type="entry name" value="ATPsyn_F1gamma"/>
    <property type="match status" value="1"/>
</dbReference>
<dbReference type="HAMAP" id="MF_00815">
    <property type="entry name" value="ATP_synth_gamma_bact"/>
    <property type="match status" value="1"/>
</dbReference>
<dbReference type="PANTHER" id="PTHR11693">
    <property type="entry name" value="ATP SYNTHASE GAMMA CHAIN"/>
    <property type="match status" value="1"/>
</dbReference>
<evidence type="ECO:0000256" key="8">
    <source>
        <dbReference type="ARBA" id="ARBA00023196"/>
    </source>
</evidence>
<dbReference type="GeneID" id="96230004"/>
<evidence type="ECO:0000313" key="13">
    <source>
        <dbReference type="EMBL" id="CUQ06928.1"/>
    </source>
</evidence>
<dbReference type="RefSeq" id="WP_055194242.1">
    <property type="nucleotide sequence ID" value="NZ_AP031429.1"/>
</dbReference>
<evidence type="ECO:0000313" key="20">
    <source>
        <dbReference type="Proteomes" id="UP000261285"/>
    </source>
</evidence>
<reference evidence="14" key="3">
    <citation type="journal article" date="2020" name="Cell Host Microbe">
        <title>Functional and Genomic Variation between Human-Derived Isolates of Lachnospiraceae Reveals Inter- and Intra-Species Diversity.</title>
        <authorList>
            <person name="Sorbara M.T."/>
            <person name="Littmann E.R."/>
            <person name="Fontana E."/>
            <person name="Moody T.U."/>
            <person name="Kohout C.E."/>
            <person name="Gjonbalaj M."/>
            <person name="Eaton V."/>
            <person name="Seok R."/>
            <person name="Leiner I.M."/>
            <person name="Pamer E.G."/>
        </authorList>
    </citation>
    <scope>NUCLEOTIDE SEQUENCE</scope>
    <source>
        <strain evidence="14">MSK.10.16</strain>
    </source>
</reference>
<dbReference type="GO" id="GO:0005886">
    <property type="term" value="C:plasma membrane"/>
    <property type="evidence" value="ECO:0007669"/>
    <property type="project" value="UniProtKB-SubCell"/>
</dbReference>
<dbReference type="Proteomes" id="UP000261285">
    <property type="component" value="Unassembled WGS sequence"/>
</dbReference>
<dbReference type="PANTHER" id="PTHR11693:SF22">
    <property type="entry name" value="ATP SYNTHASE SUBUNIT GAMMA, MITOCHONDRIAL"/>
    <property type="match status" value="1"/>
</dbReference>
<keyword evidence="15" id="KW-0378">Hydrolase</keyword>
<dbReference type="GO" id="GO:0016787">
    <property type="term" value="F:hydrolase activity"/>
    <property type="evidence" value="ECO:0007669"/>
    <property type="project" value="UniProtKB-KW"/>
</dbReference>
<evidence type="ECO:0000256" key="2">
    <source>
        <dbReference type="ARBA" id="ARBA00004170"/>
    </source>
</evidence>
<keyword evidence="10" id="KW-1003">Cell membrane</keyword>
<evidence type="ECO:0000256" key="7">
    <source>
        <dbReference type="ARBA" id="ARBA00023136"/>
    </source>
</evidence>
<evidence type="ECO:0000313" key="21">
    <source>
        <dbReference type="Proteomes" id="UP000284112"/>
    </source>
</evidence>
<comment type="function">
    <text evidence="1 10">Produces ATP from ADP in the presence of a proton gradient across the membrane. The gamma chain is believed to be important in regulating ATPase activity and the flow of protons through the CF(0) complex.</text>
</comment>
<dbReference type="InterPro" id="IPR035968">
    <property type="entry name" value="ATP_synth_F1_ATPase_gsu"/>
</dbReference>
<keyword evidence="8 10" id="KW-0139">CF(1)</keyword>
<keyword evidence="6 10" id="KW-0406">Ion transport</keyword>
<dbReference type="EMBL" id="CYXO01000005">
    <property type="protein sequence ID" value="CUM92903.1"/>
    <property type="molecule type" value="Genomic_DNA"/>
</dbReference>
<dbReference type="Pfam" id="PF00231">
    <property type="entry name" value="ATP-synt"/>
    <property type="match status" value="1"/>
</dbReference>
<keyword evidence="9 10" id="KW-0066">ATP synthesis</keyword>
<dbReference type="AlphaFoldDB" id="A0A173SRA1"/>
<dbReference type="GO" id="GO:0042777">
    <property type="term" value="P:proton motive force-driven plasma membrane ATP synthesis"/>
    <property type="evidence" value="ECO:0007669"/>
    <property type="project" value="UniProtKB-UniRule"/>
</dbReference>
<organism evidence="11 19">
    <name type="scientific">Dorea longicatena</name>
    <dbReference type="NCBI Taxonomy" id="88431"/>
    <lineage>
        <taxon>Bacteria</taxon>
        <taxon>Bacillati</taxon>
        <taxon>Bacillota</taxon>
        <taxon>Clostridia</taxon>
        <taxon>Lachnospirales</taxon>
        <taxon>Lachnospiraceae</taxon>
        <taxon>Dorea</taxon>
    </lineage>
</organism>
<evidence type="ECO:0000256" key="9">
    <source>
        <dbReference type="ARBA" id="ARBA00023310"/>
    </source>
</evidence>
<dbReference type="InterPro" id="IPR000131">
    <property type="entry name" value="ATP_synth_F1_gsu"/>
</dbReference>
<evidence type="ECO:0000313" key="15">
    <source>
        <dbReference type="EMBL" id="RGO33880.1"/>
    </source>
</evidence>
<dbReference type="Proteomes" id="UP000095485">
    <property type="component" value="Unassembled WGS sequence"/>
</dbReference>
<evidence type="ECO:0000313" key="19">
    <source>
        <dbReference type="Proteomes" id="UP000095597"/>
    </source>
</evidence>
<dbReference type="Gene3D" id="1.10.287.80">
    <property type="entry name" value="ATP synthase, gamma subunit, helix hairpin domain"/>
    <property type="match status" value="1"/>
</dbReference>
<name>A0A173SRA1_9FIRM</name>
<dbReference type="GO" id="GO:0045259">
    <property type="term" value="C:proton-transporting ATP synthase complex"/>
    <property type="evidence" value="ECO:0007669"/>
    <property type="project" value="UniProtKB-KW"/>
</dbReference>
<dbReference type="EMBL" id="QSVN01000003">
    <property type="protein sequence ID" value="RGO33880.1"/>
    <property type="molecule type" value="Genomic_DNA"/>
</dbReference>
<dbReference type="STRING" id="88431.ERS852423_01382"/>
<dbReference type="PRINTS" id="PR00126">
    <property type="entry name" value="ATPASEGAMMA"/>
</dbReference>
<keyword evidence="5 10" id="KW-0375">Hydrogen ion transport</keyword>
<dbReference type="Proteomes" id="UP000095380">
    <property type="component" value="Unassembled WGS sequence"/>
</dbReference>
<dbReference type="GO" id="GO:0046933">
    <property type="term" value="F:proton-transporting ATP synthase activity, rotational mechanism"/>
    <property type="evidence" value="ECO:0007669"/>
    <property type="project" value="UniProtKB-UniRule"/>
</dbReference>
<evidence type="ECO:0000256" key="6">
    <source>
        <dbReference type="ARBA" id="ARBA00023065"/>
    </source>
</evidence>
<dbReference type="Proteomes" id="UP000095597">
    <property type="component" value="Unassembled WGS sequence"/>
</dbReference>
<evidence type="ECO:0000256" key="5">
    <source>
        <dbReference type="ARBA" id="ARBA00022781"/>
    </source>
</evidence>
<evidence type="ECO:0000256" key="1">
    <source>
        <dbReference type="ARBA" id="ARBA00003456"/>
    </source>
</evidence>
<dbReference type="OrthoDB" id="9812769at2"/>
<gene>
    <name evidence="10 11" type="primary">atpG</name>
    <name evidence="16" type="ORF">DW641_02135</name>
    <name evidence="15" type="ORF">DXB16_04660</name>
    <name evidence="12" type="ORF">ERS852408_01065</name>
    <name evidence="13" type="ORF">ERS852526_02729</name>
    <name evidence="11" type="ORF">ERS852573_01179</name>
    <name evidence="14" type="ORF">G4332_04940</name>
</gene>
<evidence type="ECO:0000256" key="10">
    <source>
        <dbReference type="HAMAP-Rule" id="MF_00815"/>
    </source>
</evidence>
<evidence type="ECO:0000313" key="18">
    <source>
        <dbReference type="Proteomes" id="UP000095485"/>
    </source>
</evidence>
<proteinExistence type="inferred from homology"/>
<reference evidence="17 18" key="1">
    <citation type="submission" date="2015-09" db="EMBL/GenBank/DDBJ databases">
        <authorList>
            <consortium name="Pathogen Informatics"/>
        </authorList>
    </citation>
    <scope>NUCLEOTIDE SEQUENCE [LARGE SCALE GENOMIC DNA]</scope>
    <source>
        <strain evidence="12 17">2789STDY5608851</strain>
        <strain evidence="13 18">2789STDY5834914</strain>
        <strain evidence="11 19">2789STDY5834961</strain>
    </source>
</reference>
<dbReference type="InterPro" id="IPR023632">
    <property type="entry name" value="ATP_synth_F1_gsu_CS"/>
</dbReference>
<dbReference type="CDD" id="cd12151">
    <property type="entry name" value="F1-ATPase_gamma"/>
    <property type="match status" value="1"/>
</dbReference>
<dbReference type="EMBL" id="CZAY01000023">
    <property type="protein sequence ID" value="CUQ06928.1"/>
    <property type="molecule type" value="Genomic_DNA"/>
</dbReference>
<dbReference type="SUPFAM" id="SSF52943">
    <property type="entry name" value="ATP synthase (F1-ATPase), gamma subunit"/>
    <property type="match status" value="1"/>
</dbReference>
<sequence>MANAKEIKERMASIEETRKITNAMYLISSSKMKQAKKKLADTEPFFYAMQAEIARILRHVPDMHSQFFDGRESIPAEERKIGYIVVTADKGLAGAYNHNVIKATEELLKKPGKHKLFVLGEAGRQYFAKREGIEMDTQFRYTVQNPTLHRSRVISSEMVEQFRNGDLDEIHIIYTRMINAMTAETEEQKLLPMKKTTFLPEDMPALVGTGLYQEDMVFWPSTHSVMANIVPNYINGIVYGCLVEAYCSEHNARMQAMQNATDSATDMLNELNITYNRVRQADITQELTEIIGGANAQKRK</sequence>
<evidence type="ECO:0000256" key="3">
    <source>
        <dbReference type="ARBA" id="ARBA00007681"/>
    </source>
</evidence>